<keyword evidence="4" id="KW-0349">Heme</keyword>
<feature type="domain" description="Plant heme peroxidase family profile" evidence="10">
    <location>
        <begin position="7"/>
        <end position="267"/>
    </location>
</feature>
<evidence type="ECO:0000256" key="3">
    <source>
        <dbReference type="ARBA" id="ARBA00022559"/>
    </source>
</evidence>
<evidence type="ECO:0000256" key="2">
    <source>
        <dbReference type="ARBA" id="ARBA00005997"/>
    </source>
</evidence>
<dbReference type="Gene3D" id="1.10.420.10">
    <property type="entry name" value="Peroxidase, domain 2"/>
    <property type="match status" value="1"/>
</dbReference>
<accession>A0ABQ8ESK3</accession>
<dbReference type="PANTHER" id="PTHR31356">
    <property type="entry name" value="THYLAKOID LUMENAL 29 KDA PROTEIN, CHLOROPLASTIC-RELATED"/>
    <property type="match status" value="1"/>
</dbReference>
<dbReference type="InterPro" id="IPR002207">
    <property type="entry name" value="Peroxidase_I"/>
</dbReference>
<dbReference type="SUPFAM" id="SSF48113">
    <property type="entry name" value="Heme-dependent peroxidases"/>
    <property type="match status" value="1"/>
</dbReference>
<organism evidence="11 12">
    <name type="scientific">Batrachochytrium salamandrivorans</name>
    <dbReference type="NCBI Taxonomy" id="1357716"/>
    <lineage>
        <taxon>Eukaryota</taxon>
        <taxon>Fungi</taxon>
        <taxon>Fungi incertae sedis</taxon>
        <taxon>Chytridiomycota</taxon>
        <taxon>Chytridiomycota incertae sedis</taxon>
        <taxon>Chytridiomycetes</taxon>
        <taxon>Rhizophydiales</taxon>
        <taxon>Rhizophydiales incertae sedis</taxon>
        <taxon>Batrachochytrium</taxon>
    </lineage>
</organism>
<comment type="similarity">
    <text evidence="2">Belongs to the peroxidase family. Cytochrome c peroxidase subfamily.</text>
</comment>
<evidence type="ECO:0000256" key="6">
    <source>
        <dbReference type="ARBA" id="ARBA00023002"/>
    </source>
</evidence>
<evidence type="ECO:0000256" key="5">
    <source>
        <dbReference type="ARBA" id="ARBA00022723"/>
    </source>
</evidence>
<dbReference type="EMBL" id="JAFCIX010000577">
    <property type="protein sequence ID" value="KAH6585935.1"/>
    <property type="molecule type" value="Genomic_DNA"/>
</dbReference>
<evidence type="ECO:0000256" key="8">
    <source>
        <dbReference type="RuleBase" id="RU363051"/>
    </source>
</evidence>
<protein>
    <recommendedName>
        <fullName evidence="8">Peroxidase</fullName>
        <ecNumber evidence="8">1.11.1.-</ecNumber>
    </recommendedName>
</protein>
<feature type="region of interest" description="Disordered" evidence="9">
    <location>
        <begin position="39"/>
        <end position="58"/>
    </location>
</feature>
<evidence type="ECO:0000256" key="7">
    <source>
        <dbReference type="ARBA" id="ARBA00023004"/>
    </source>
</evidence>
<dbReference type="PROSITE" id="PS00436">
    <property type="entry name" value="PEROXIDASE_2"/>
    <property type="match status" value="1"/>
</dbReference>
<evidence type="ECO:0000256" key="9">
    <source>
        <dbReference type="SAM" id="MobiDB-lite"/>
    </source>
</evidence>
<dbReference type="InterPro" id="IPR044831">
    <property type="entry name" value="Ccp1-like"/>
</dbReference>
<dbReference type="InterPro" id="IPR019794">
    <property type="entry name" value="Peroxidases_AS"/>
</dbReference>
<keyword evidence="12" id="KW-1185">Reference proteome</keyword>
<dbReference type="CDD" id="cd00691">
    <property type="entry name" value="ascorbate_peroxidase"/>
    <property type="match status" value="1"/>
</dbReference>
<gene>
    <name evidence="11" type="ORF">BASA50_000879</name>
</gene>
<dbReference type="Proteomes" id="UP001648503">
    <property type="component" value="Unassembled WGS sequence"/>
</dbReference>
<keyword evidence="6 8" id="KW-0560">Oxidoreductase</keyword>
<keyword evidence="5" id="KW-0479">Metal-binding</keyword>
<dbReference type="PRINTS" id="PR00459">
    <property type="entry name" value="ASPEROXIDASE"/>
</dbReference>
<evidence type="ECO:0000313" key="11">
    <source>
        <dbReference type="EMBL" id="KAH6585935.1"/>
    </source>
</evidence>
<name>A0ABQ8ESK3_9FUNG</name>
<evidence type="ECO:0000259" key="10">
    <source>
        <dbReference type="PROSITE" id="PS50873"/>
    </source>
</evidence>
<reference evidence="11 12" key="1">
    <citation type="submission" date="2021-02" db="EMBL/GenBank/DDBJ databases">
        <title>Variation within the Batrachochytrium salamandrivorans European outbreak.</title>
        <authorList>
            <person name="Kelly M."/>
            <person name="Pasmans F."/>
            <person name="Shea T.P."/>
            <person name="Munoz J.F."/>
            <person name="Carranza S."/>
            <person name="Cuomo C.A."/>
            <person name="Martel A."/>
        </authorList>
    </citation>
    <scope>NUCLEOTIDE SEQUENCE [LARGE SCALE GENOMIC DNA]</scope>
    <source>
        <strain evidence="11 12">AMFP18/2</strain>
    </source>
</reference>
<dbReference type="PROSITE" id="PS50873">
    <property type="entry name" value="PEROXIDASE_4"/>
    <property type="match status" value="1"/>
</dbReference>
<evidence type="ECO:0000256" key="1">
    <source>
        <dbReference type="ARBA" id="ARBA00003917"/>
    </source>
</evidence>
<evidence type="ECO:0000313" key="12">
    <source>
        <dbReference type="Proteomes" id="UP001648503"/>
    </source>
</evidence>
<proteinExistence type="inferred from homology"/>
<dbReference type="PRINTS" id="PR00458">
    <property type="entry name" value="PEROXIDASE"/>
</dbReference>
<comment type="caution">
    <text evidence="11">The sequence shown here is derived from an EMBL/GenBank/DDBJ whole genome shotgun (WGS) entry which is preliminary data.</text>
</comment>
<dbReference type="Pfam" id="PF00141">
    <property type="entry name" value="peroxidase"/>
    <property type="match status" value="1"/>
</dbReference>
<dbReference type="InterPro" id="IPR019793">
    <property type="entry name" value="Peroxidases_heam-ligand_BS"/>
</dbReference>
<evidence type="ECO:0000256" key="4">
    <source>
        <dbReference type="ARBA" id="ARBA00022617"/>
    </source>
</evidence>
<dbReference type="PANTHER" id="PTHR31356:SF36">
    <property type="entry name" value="L-ASCORBATE PEROXIDASE 3"/>
    <property type="match status" value="1"/>
</dbReference>
<sequence length="267" mass="29819">MGDYDAVEKSIRAILSNEAWDDGSLGPVLLRLSWHASGTYDSKSRTGGSNGATMRFKPESTDGANAGLEHARQFLEPIKASYPWISYADLWTLAGVVALQAMHGPKVVWRPGRSDKNPATIQIADVPPNGRLPDAALGASHVRDVFYRMGFNDQEIVALSGAHALGRCHTDRSGYSGPWTYTPNRFSNQYFVLLITVKWEKKKWDGPEQFVDPDDELMMLPTDIALLHDPEFAKYVHLYAKNKEAFFKDFAQAYSKLLELGIPRTKI</sequence>
<dbReference type="EC" id="1.11.1.-" evidence="8"/>
<keyword evidence="3 8" id="KW-0575">Peroxidase</keyword>
<comment type="function">
    <text evidence="1">Destroys radicals which are normally produced within the cells and which are toxic to biological systems.</text>
</comment>
<dbReference type="Gene3D" id="1.10.520.10">
    <property type="match status" value="1"/>
</dbReference>
<dbReference type="InterPro" id="IPR002016">
    <property type="entry name" value="Haem_peroxidase"/>
</dbReference>
<dbReference type="InterPro" id="IPR010255">
    <property type="entry name" value="Haem_peroxidase_sf"/>
</dbReference>
<keyword evidence="7" id="KW-0408">Iron</keyword>
<dbReference type="PROSITE" id="PS00435">
    <property type="entry name" value="PEROXIDASE_1"/>
    <property type="match status" value="1"/>
</dbReference>